<proteinExistence type="predicted"/>
<dbReference type="Proteomes" id="UP000054217">
    <property type="component" value="Unassembled WGS sequence"/>
</dbReference>
<reference evidence="1 2" key="1">
    <citation type="submission" date="2014-04" db="EMBL/GenBank/DDBJ databases">
        <authorList>
            <consortium name="DOE Joint Genome Institute"/>
            <person name="Kuo A."/>
            <person name="Kohler A."/>
            <person name="Costa M.D."/>
            <person name="Nagy L.G."/>
            <person name="Floudas D."/>
            <person name="Copeland A."/>
            <person name="Barry K.W."/>
            <person name="Cichocki N."/>
            <person name="Veneault-Fourrey C."/>
            <person name="LaButti K."/>
            <person name="Lindquist E.A."/>
            <person name="Lipzen A."/>
            <person name="Lundell T."/>
            <person name="Morin E."/>
            <person name="Murat C."/>
            <person name="Sun H."/>
            <person name="Tunlid A."/>
            <person name="Henrissat B."/>
            <person name="Grigoriev I.V."/>
            <person name="Hibbett D.S."/>
            <person name="Martin F."/>
            <person name="Nordberg H.P."/>
            <person name="Cantor M.N."/>
            <person name="Hua S.X."/>
        </authorList>
    </citation>
    <scope>NUCLEOTIDE SEQUENCE [LARGE SCALE GENOMIC DNA]</scope>
    <source>
        <strain evidence="1 2">Marx 270</strain>
    </source>
</reference>
<dbReference type="InParanoid" id="A0A0C3NSU8"/>
<dbReference type="AlphaFoldDB" id="A0A0C3NSU8"/>
<evidence type="ECO:0000313" key="1">
    <source>
        <dbReference type="EMBL" id="KIN98580.1"/>
    </source>
</evidence>
<protein>
    <submittedName>
        <fullName evidence="1">Uncharacterized protein</fullName>
    </submittedName>
</protein>
<evidence type="ECO:0000313" key="2">
    <source>
        <dbReference type="Proteomes" id="UP000054217"/>
    </source>
</evidence>
<sequence>MCLAYRTLIPYSIGRVRGEKRQGNNPESFRRGSNYRCRCPDLSIHTRCRQWEMKWEFLHCAHIPPPMHPRRREDILAIGRCVDVP</sequence>
<accession>A0A0C3NSU8</accession>
<organism evidence="1 2">
    <name type="scientific">Pisolithus tinctorius Marx 270</name>
    <dbReference type="NCBI Taxonomy" id="870435"/>
    <lineage>
        <taxon>Eukaryota</taxon>
        <taxon>Fungi</taxon>
        <taxon>Dikarya</taxon>
        <taxon>Basidiomycota</taxon>
        <taxon>Agaricomycotina</taxon>
        <taxon>Agaricomycetes</taxon>
        <taxon>Agaricomycetidae</taxon>
        <taxon>Boletales</taxon>
        <taxon>Sclerodermatineae</taxon>
        <taxon>Pisolithaceae</taxon>
        <taxon>Pisolithus</taxon>
    </lineage>
</organism>
<gene>
    <name evidence="1" type="ORF">M404DRAFT_850385</name>
</gene>
<name>A0A0C3NSU8_PISTI</name>
<dbReference type="HOGENOM" id="CLU_2513575_0_0_1"/>
<keyword evidence="2" id="KW-1185">Reference proteome</keyword>
<dbReference type="EMBL" id="KN832014">
    <property type="protein sequence ID" value="KIN98580.1"/>
    <property type="molecule type" value="Genomic_DNA"/>
</dbReference>
<reference evidence="2" key="2">
    <citation type="submission" date="2015-01" db="EMBL/GenBank/DDBJ databases">
        <title>Evolutionary Origins and Diversification of the Mycorrhizal Mutualists.</title>
        <authorList>
            <consortium name="DOE Joint Genome Institute"/>
            <consortium name="Mycorrhizal Genomics Consortium"/>
            <person name="Kohler A."/>
            <person name="Kuo A."/>
            <person name="Nagy L.G."/>
            <person name="Floudas D."/>
            <person name="Copeland A."/>
            <person name="Barry K.W."/>
            <person name="Cichocki N."/>
            <person name="Veneault-Fourrey C."/>
            <person name="LaButti K."/>
            <person name="Lindquist E.A."/>
            <person name="Lipzen A."/>
            <person name="Lundell T."/>
            <person name="Morin E."/>
            <person name="Murat C."/>
            <person name="Riley R."/>
            <person name="Ohm R."/>
            <person name="Sun H."/>
            <person name="Tunlid A."/>
            <person name="Henrissat B."/>
            <person name="Grigoriev I.V."/>
            <person name="Hibbett D.S."/>
            <person name="Martin F."/>
        </authorList>
    </citation>
    <scope>NUCLEOTIDE SEQUENCE [LARGE SCALE GENOMIC DNA]</scope>
    <source>
        <strain evidence="2">Marx 270</strain>
    </source>
</reference>